<protein>
    <submittedName>
        <fullName evidence="2">Uncharacterized protein</fullName>
    </submittedName>
</protein>
<sequence>MNVMEEIKSAPPQSPPTTPTSKAPESPSHAMGLGSPELLKELKQPHTLKPVHTHTGLTTVFCGRGRINAAPASQSKTSASTNQQTAKGHRLSSGTQN</sequence>
<dbReference type="AlphaFoldDB" id="A0A7J6A8M5"/>
<evidence type="ECO:0000313" key="3">
    <source>
        <dbReference type="Proteomes" id="UP000593565"/>
    </source>
</evidence>
<name>A0A7J6A8M5_AMEME</name>
<comment type="caution">
    <text evidence="2">The sequence shown here is derived from an EMBL/GenBank/DDBJ whole genome shotgun (WGS) entry which is preliminary data.</text>
</comment>
<proteinExistence type="predicted"/>
<reference evidence="2 3" key="1">
    <citation type="submission" date="2020-02" db="EMBL/GenBank/DDBJ databases">
        <title>A chromosome-scale genome assembly of the black bullhead catfish (Ameiurus melas).</title>
        <authorList>
            <person name="Wen M."/>
            <person name="Zham M."/>
            <person name="Cabau C."/>
            <person name="Klopp C."/>
            <person name="Donnadieu C."/>
            <person name="Roques C."/>
            <person name="Bouchez O."/>
            <person name="Lampietro C."/>
            <person name="Jouanno E."/>
            <person name="Herpin A."/>
            <person name="Louis A."/>
            <person name="Berthelot C."/>
            <person name="Parey E."/>
            <person name="Roest-Crollius H."/>
            <person name="Braasch I."/>
            <person name="Postlethwait J."/>
            <person name="Robinson-Rechavi M."/>
            <person name="Echchiki A."/>
            <person name="Begum T."/>
            <person name="Montfort J."/>
            <person name="Schartl M."/>
            <person name="Bobe J."/>
            <person name="Guiguen Y."/>
        </authorList>
    </citation>
    <scope>NUCLEOTIDE SEQUENCE [LARGE SCALE GENOMIC DNA]</scope>
    <source>
        <strain evidence="2">M_S1</strain>
        <tissue evidence="2">Blood</tissue>
    </source>
</reference>
<gene>
    <name evidence="2" type="ORF">AMELA_G00198250</name>
</gene>
<feature type="compositionally biased region" description="Low complexity" evidence="1">
    <location>
        <begin position="19"/>
        <end position="28"/>
    </location>
</feature>
<accession>A0A7J6A8M5</accession>
<feature type="region of interest" description="Disordered" evidence="1">
    <location>
        <begin position="68"/>
        <end position="97"/>
    </location>
</feature>
<organism evidence="2 3">
    <name type="scientific">Ameiurus melas</name>
    <name type="common">Black bullhead</name>
    <name type="synonym">Silurus melas</name>
    <dbReference type="NCBI Taxonomy" id="219545"/>
    <lineage>
        <taxon>Eukaryota</taxon>
        <taxon>Metazoa</taxon>
        <taxon>Chordata</taxon>
        <taxon>Craniata</taxon>
        <taxon>Vertebrata</taxon>
        <taxon>Euteleostomi</taxon>
        <taxon>Actinopterygii</taxon>
        <taxon>Neopterygii</taxon>
        <taxon>Teleostei</taxon>
        <taxon>Ostariophysi</taxon>
        <taxon>Siluriformes</taxon>
        <taxon>Ictaluridae</taxon>
        <taxon>Ameiurus</taxon>
    </lineage>
</organism>
<keyword evidence="3" id="KW-1185">Reference proteome</keyword>
<dbReference type="Proteomes" id="UP000593565">
    <property type="component" value="Unassembled WGS sequence"/>
</dbReference>
<evidence type="ECO:0000256" key="1">
    <source>
        <dbReference type="SAM" id="MobiDB-lite"/>
    </source>
</evidence>
<feature type="region of interest" description="Disordered" evidence="1">
    <location>
        <begin position="1"/>
        <end position="55"/>
    </location>
</feature>
<evidence type="ECO:0000313" key="2">
    <source>
        <dbReference type="EMBL" id="KAF4078347.1"/>
    </source>
</evidence>
<feature type="compositionally biased region" description="Polar residues" evidence="1">
    <location>
        <begin position="71"/>
        <end position="97"/>
    </location>
</feature>
<dbReference type="EMBL" id="JAAGNN010000017">
    <property type="protein sequence ID" value="KAF4078347.1"/>
    <property type="molecule type" value="Genomic_DNA"/>
</dbReference>